<dbReference type="Pfam" id="PF01055">
    <property type="entry name" value="Glyco_hydro_31_2nd"/>
    <property type="match status" value="1"/>
</dbReference>
<dbReference type="Gene3D" id="2.60.40.1180">
    <property type="entry name" value="Golgi alpha-mannosidase II"/>
    <property type="match status" value="1"/>
</dbReference>
<dbReference type="PANTHER" id="PTHR43053">
    <property type="entry name" value="GLYCOSIDASE FAMILY 31"/>
    <property type="match status" value="1"/>
</dbReference>
<dbReference type="GO" id="GO:0005975">
    <property type="term" value="P:carbohydrate metabolic process"/>
    <property type="evidence" value="ECO:0007669"/>
    <property type="project" value="InterPro"/>
</dbReference>
<dbReference type="KEGG" id="apln:108733484"/>
<evidence type="ECO:0000313" key="8">
    <source>
        <dbReference type="Proteomes" id="UP000192223"/>
    </source>
</evidence>
<keyword evidence="5" id="KW-0732">Signal</keyword>
<evidence type="ECO:0000313" key="9">
    <source>
        <dbReference type="RefSeq" id="XP_018320172.1"/>
    </source>
</evidence>
<dbReference type="GO" id="GO:0004553">
    <property type="term" value="F:hydrolase activity, hydrolyzing O-glycosyl compounds"/>
    <property type="evidence" value="ECO:0007669"/>
    <property type="project" value="InterPro"/>
</dbReference>
<evidence type="ECO:0000256" key="5">
    <source>
        <dbReference type="SAM" id="SignalP"/>
    </source>
</evidence>
<dbReference type="InterPro" id="IPR017853">
    <property type="entry name" value="GH"/>
</dbReference>
<dbReference type="InterPro" id="IPR048395">
    <property type="entry name" value="Glyco_hydro_31_C"/>
</dbReference>
<comment type="similarity">
    <text evidence="1 4">Belongs to the glycosyl hydrolase 31 family.</text>
</comment>
<dbReference type="CDD" id="cd06592">
    <property type="entry name" value="GH31_NET37"/>
    <property type="match status" value="1"/>
</dbReference>
<keyword evidence="8" id="KW-1185">Reference proteome</keyword>
<dbReference type="Proteomes" id="UP000192223">
    <property type="component" value="Unplaced"/>
</dbReference>
<sequence>MRLSITGCLLLGALLAGVWCVDEISLKKNDTSLSIVFNPSSKLFDLALSYGNSVVLSASLGHGLNLSESEIENCLGLDNCYRFSGDIRMHVHSNIDNGFTIYWKTKNTSLEFMDCVDLDTDAQTHWYGGPERNYQYYPLEKLVIPNIDYAVHELNYSAISEPYWVNSKGAYLHVDERVPLFVDQNSAFQNKTCFRAREQPPYQNRPKIILNYTLVAQENVREAHIHAVEHFLGKPTGRPNDKMISRPIWSTWARYKKDINDSILLEFANEIVNNGFTDGQFEIDDEWETCYGSLTFGDKFPNINNTVQTIKDMDFRVTLWVHPFIHVNCSSALDPGVDNDFIAKAANGTMTTTWWNSVNGSYDSVYIDYTNPEAREWFADRLNLIRQLHGIDAFKFDAGESSFATRMPVLTGDPELAPNSLTVGYVQTCATLGDLVEIRTGYRTQYLPVFVRMIDKDSYWGENNGLYTVITTTIAMNLNGYVLVLPDMVGGNGYVNAGGPPGAELFVRWLQANTFLPAIQFSYVPWDYGNVTDSTGKTYNVVEVSQKFVALHDQFSSYIIQTMETSIKKGYPVNAPLWWVDPTDPQSLVEDSEYMLGEDILVAPVIVEGAVSRDVYLPQGTWIDGNSGIVYEGRQTIKDYSAPLDILPYFIRKGCSLDL</sequence>
<dbReference type="InterPro" id="IPR050985">
    <property type="entry name" value="Alpha-glycosidase_related"/>
</dbReference>
<reference evidence="9" key="1">
    <citation type="submission" date="2025-08" db="UniProtKB">
        <authorList>
            <consortium name="RefSeq"/>
        </authorList>
    </citation>
    <scope>IDENTIFICATION</scope>
    <source>
        <tissue evidence="9">Entire body</tissue>
    </source>
</reference>
<name>A0A1W4WI90_AGRPL</name>
<dbReference type="Pfam" id="PF21365">
    <property type="entry name" value="Glyco_hydro_31_3rd"/>
    <property type="match status" value="1"/>
</dbReference>
<proteinExistence type="inferred from homology"/>
<keyword evidence="2 4" id="KW-0378">Hydrolase</keyword>
<dbReference type="Gene3D" id="3.20.20.80">
    <property type="entry name" value="Glycosidases"/>
    <property type="match status" value="1"/>
</dbReference>
<feature type="signal peptide" evidence="5">
    <location>
        <begin position="1"/>
        <end position="20"/>
    </location>
</feature>
<feature type="domain" description="Glycoside hydrolase family 31 TIM barrel" evidence="6">
    <location>
        <begin position="251"/>
        <end position="404"/>
    </location>
</feature>
<dbReference type="GeneID" id="108733484"/>
<evidence type="ECO:0000259" key="6">
    <source>
        <dbReference type="Pfam" id="PF01055"/>
    </source>
</evidence>
<dbReference type="InterPro" id="IPR013780">
    <property type="entry name" value="Glyco_hydro_b"/>
</dbReference>
<evidence type="ECO:0000256" key="4">
    <source>
        <dbReference type="RuleBase" id="RU361185"/>
    </source>
</evidence>
<gene>
    <name evidence="9" type="primary">LOC108733484</name>
</gene>
<organism evidence="8 9">
    <name type="scientific">Agrilus planipennis</name>
    <name type="common">Emerald ash borer</name>
    <name type="synonym">Agrilus marcopoli</name>
    <dbReference type="NCBI Taxonomy" id="224129"/>
    <lineage>
        <taxon>Eukaryota</taxon>
        <taxon>Metazoa</taxon>
        <taxon>Ecdysozoa</taxon>
        <taxon>Arthropoda</taxon>
        <taxon>Hexapoda</taxon>
        <taxon>Insecta</taxon>
        <taxon>Pterygota</taxon>
        <taxon>Neoptera</taxon>
        <taxon>Endopterygota</taxon>
        <taxon>Coleoptera</taxon>
        <taxon>Polyphaga</taxon>
        <taxon>Elateriformia</taxon>
        <taxon>Buprestoidea</taxon>
        <taxon>Buprestidae</taxon>
        <taxon>Agrilinae</taxon>
        <taxon>Agrilus</taxon>
    </lineage>
</organism>
<dbReference type="InterPro" id="IPR000322">
    <property type="entry name" value="Glyco_hydro_31_TIM"/>
</dbReference>
<accession>A0A1W4WI90</accession>
<dbReference type="InParanoid" id="A0A1W4WI90"/>
<dbReference type="SUPFAM" id="SSF51011">
    <property type="entry name" value="Glycosyl hydrolase domain"/>
    <property type="match status" value="1"/>
</dbReference>
<evidence type="ECO:0000256" key="2">
    <source>
        <dbReference type="ARBA" id="ARBA00022801"/>
    </source>
</evidence>
<feature type="domain" description="Glycosyl hydrolase family 31 C-terminal" evidence="7">
    <location>
        <begin position="570"/>
        <end position="654"/>
    </location>
</feature>
<dbReference type="FunCoup" id="A0A1W4WI90">
    <property type="interactions" value="6"/>
</dbReference>
<dbReference type="PANTHER" id="PTHR43053:SF4">
    <property type="entry name" value="MYOGENESIS-REGULATING GLYCOSIDASE"/>
    <property type="match status" value="1"/>
</dbReference>
<evidence type="ECO:0000256" key="3">
    <source>
        <dbReference type="ARBA" id="ARBA00023295"/>
    </source>
</evidence>
<feature type="chain" id="PRO_5010707099" evidence="5">
    <location>
        <begin position="21"/>
        <end position="659"/>
    </location>
</feature>
<protein>
    <submittedName>
        <fullName evidence="9">Myogenesis-regulating glycosidase-like</fullName>
    </submittedName>
</protein>
<keyword evidence="3 4" id="KW-0326">Glycosidase</keyword>
<evidence type="ECO:0000256" key="1">
    <source>
        <dbReference type="ARBA" id="ARBA00007806"/>
    </source>
</evidence>
<evidence type="ECO:0000259" key="7">
    <source>
        <dbReference type="Pfam" id="PF21365"/>
    </source>
</evidence>
<dbReference type="AlphaFoldDB" id="A0A1W4WI90"/>
<dbReference type="SUPFAM" id="SSF51445">
    <property type="entry name" value="(Trans)glycosidases"/>
    <property type="match status" value="1"/>
</dbReference>
<dbReference type="RefSeq" id="XP_018320172.1">
    <property type="nucleotide sequence ID" value="XM_018464670.1"/>
</dbReference>
<dbReference type="OrthoDB" id="10070917at2759"/>
<dbReference type="STRING" id="224129.A0A1W4WI90"/>